<dbReference type="Pfam" id="PF06439">
    <property type="entry name" value="3keto-disac_hyd"/>
    <property type="match status" value="1"/>
</dbReference>
<evidence type="ECO:0000259" key="4">
    <source>
        <dbReference type="Pfam" id="PF20736"/>
    </source>
</evidence>
<dbReference type="Pfam" id="PF20736">
    <property type="entry name" value="Glyco_hydro127M"/>
    <property type="match status" value="1"/>
</dbReference>
<dbReference type="Gene3D" id="2.60.40.10">
    <property type="entry name" value="Immunoglobulins"/>
    <property type="match status" value="1"/>
</dbReference>
<comment type="caution">
    <text evidence="5">The sequence shown here is derived from an EMBL/GenBank/DDBJ whole genome shotgun (WGS) entry which is preliminary data.</text>
</comment>
<feature type="signal peptide" evidence="1">
    <location>
        <begin position="1"/>
        <end position="27"/>
    </location>
</feature>
<evidence type="ECO:0000259" key="3">
    <source>
        <dbReference type="Pfam" id="PF07944"/>
    </source>
</evidence>
<proteinExistence type="predicted"/>
<gene>
    <name evidence="5" type="ORF">IAA70_01950</name>
</gene>
<dbReference type="InterPro" id="IPR013320">
    <property type="entry name" value="ConA-like_dom_sf"/>
</dbReference>
<dbReference type="InterPro" id="IPR012878">
    <property type="entry name" value="Beta-AFase-like_GH127_cat"/>
</dbReference>
<dbReference type="InterPro" id="IPR049174">
    <property type="entry name" value="Beta-AFase-like"/>
</dbReference>
<dbReference type="Gene3D" id="2.60.120.560">
    <property type="entry name" value="Exo-inulinase, domain 1"/>
    <property type="match status" value="3"/>
</dbReference>
<evidence type="ECO:0000313" key="5">
    <source>
        <dbReference type="EMBL" id="HIR09147.1"/>
    </source>
</evidence>
<dbReference type="InterPro" id="IPR013783">
    <property type="entry name" value="Ig-like_fold"/>
</dbReference>
<dbReference type="SUPFAM" id="SSF49265">
    <property type="entry name" value="Fibronectin type III"/>
    <property type="match status" value="1"/>
</dbReference>
<dbReference type="InterPro" id="IPR008928">
    <property type="entry name" value="6-hairpin_glycosidase_sf"/>
</dbReference>
<dbReference type="CDD" id="cd00063">
    <property type="entry name" value="FN3"/>
    <property type="match status" value="1"/>
</dbReference>
<sequence length="1681" mass="186429">MKRGSSLWRSVICFLLCISLLFSYAVAALADQASEREGNQNYFSNQGELVDDAFTMLPLGAVQPEEWLREQLLLQKEGLLGNMQDNYPIYSDSNGWRGGSGDTWEKGPYYFRGLTQTAFILDDEELKAKAMEWIDWTLDNQRENGFMGPSQDGDGANKSWDWWPRMVVLLTLQDYYEATEYYGDPDERVLPFLENYFRYQLEHIDEWPLNQYWDEARGGDNIEVVLWLYNRLYDASNPDATDWLITLANKLYQSTYKWTDILQDTTSRQHVVNTTQGLKTPAVMYQITGAEKDKTALRYGIENYSIDHGRVDGLANADEAARENYPYRGTELCSISEGILSESISMRILGEGWIGDDLESLAYNSLPAAYSPDLRNQTYYQAQNQVMLTHGTHDFDQDHGDDIAFGAFSGFECCFPNGHMGWPKFVQSMWMGTRDNGLAIVAYGPNTVTAKVADGKTAVFTQSTNYPFEETVTLTYSGDTAAFPLKLRIPEWCEGWTILLNGERVTGDVVNGYLTINRTFQKGDTIELVFPMQVELSTWYNNALSVKYGPLIFGVKVEEDWRDTDDFSITGYRQEVEPFTFKETYPASAWNYALVIDEDDIQGSFEVVRTDEVAAQPFNVSTAPITLKVTGQLVPDWKLMGNSVPEAPYSPLAADTSLQTEIELIPTGCTRMHINQIPWVGEAEDTVIREATTAETYTYEGEKTVQFDNVIVPDADDYTMVVTYSGSGDLTLNVNTKYTQELTFPAGQTTVTVENLQDLVTDSAFRFCYEHYNRVRFTGNDAVTIEKIEIIPIGTFEEPKVTSSSATMDSIKLTTNIDRADGFYTVYYGTESGSYTMTSEGHHERIAYLSGLEADTTYYVQLEMRVNGVLTRTQEYTVKTLAEESDITDPWSVPGAFTDDFSDVTESKDRWIVLGDSVVTYSGGKMNIGDSLNIKAVAGSENWQNYTVEATLNPGESGRDCGVMFRTTNASDSGPDAYNGYYVGVKEGAVIVGYADGGWNQMGSEIPAAIEKNQECNLKVVVVGDQFAIFVDGVQVGGIITPPVAYTSGQVGLRSYNNPFTCDTFTVRAVSDDEKALFAHAFVGFTDDFDDMDADPWTALGDTGAVSFDGEKMNVASSSNIKVVAGEESWTDYTVEGTFTCGDAAKDQNCGLMFRTTGATNENPDSYQGYYVGIGTFGGIKGIVVGYGNNNWNFMETIPYDYTADTPYTLKVVVVGNQFAVYVNGEFQKIFTSDLFTQGQVGVRSYQFPFTCDDFTVREVTEAEKQVFETGFVGFTDNFSDTDPAPWTVLGDTGAVGFDGEKMVVGHSNNIKVVAGDESWTDYTVEGTFVGSVASVQENCGLMFRTTNATGENADSYNGYYVGLGIFGGVKGVVVGYGAYGWNLIKTIPFDYQAGVAYRLRVAVVGNFFAIYVDDVLMGVISDNRYAAGQVGVRSYEFPFTCDDFSVRAVSEAEMADINRATFILETDGTTSFNEGAQIQFATLGGSYTYKIQYGTEPGVYTHEYVELTTKRNPDKMSISGLDNGTTYYMRVVAMSGGEVVAWSDEVTVTPGEIDHPQDEINNLQNLLNEAKAVEEKSSVLKDRIAFAEDMLVLEGVNRMDLTTAQACLQSAMNQNEHDLSEEEDVHTHTLTLVPSETATCAAMGHTAYYTCSGCNEWFADAEGKEIISDHSSVITDKDPN</sequence>
<evidence type="ECO:0000259" key="2">
    <source>
        <dbReference type="Pfam" id="PF06439"/>
    </source>
</evidence>
<reference evidence="5" key="1">
    <citation type="submission" date="2020-10" db="EMBL/GenBank/DDBJ databases">
        <authorList>
            <person name="Gilroy R."/>
        </authorList>
    </citation>
    <scope>NUCLEOTIDE SEQUENCE</scope>
    <source>
        <strain evidence="5">ChiHjej9B8-7071</strain>
    </source>
</reference>
<reference evidence="5" key="2">
    <citation type="journal article" date="2021" name="PeerJ">
        <title>Extensive microbial diversity within the chicken gut microbiome revealed by metagenomics and culture.</title>
        <authorList>
            <person name="Gilroy R."/>
            <person name="Ravi A."/>
            <person name="Getino M."/>
            <person name="Pursley I."/>
            <person name="Horton D.L."/>
            <person name="Alikhan N.F."/>
            <person name="Baker D."/>
            <person name="Gharbi K."/>
            <person name="Hall N."/>
            <person name="Watson M."/>
            <person name="Adriaenssens E.M."/>
            <person name="Foster-Nyarko E."/>
            <person name="Jarju S."/>
            <person name="Secka A."/>
            <person name="Antonio M."/>
            <person name="Oren A."/>
            <person name="Chaudhuri R.R."/>
            <person name="La Ragione R."/>
            <person name="Hildebrand F."/>
            <person name="Pallen M.J."/>
        </authorList>
    </citation>
    <scope>NUCLEOTIDE SEQUENCE</scope>
    <source>
        <strain evidence="5">ChiHjej9B8-7071</strain>
    </source>
</reference>
<keyword evidence="1" id="KW-0732">Signal</keyword>
<dbReference type="InterPro" id="IPR010496">
    <property type="entry name" value="AL/BT2_dom"/>
</dbReference>
<dbReference type="PANTHER" id="PTHR43465:SF2">
    <property type="entry name" value="DUF1680 DOMAIN PROTEIN (AFU_ORTHOLOGUE AFUA_1G08910)"/>
    <property type="match status" value="1"/>
</dbReference>
<name>A0A9D1D6M9_9FIRM</name>
<feature type="chain" id="PRO_5039328096" evidence="1">
    <location>
        <begin position="28"/>
        <end position="1681"/>
    </location>
</feature>
<feature type="domain" description="3-keto-alpha-glucoside-1,2-lyase/3-keto-2-hydroxy-glucal hydratase" evidence="2">
    <location>
        <begin position="1084"/>
        <end position="1226"/>
    </location>
</feature>
<dbReference type="SUPFAM" id="SSF48208">
    <property type="entry name" value="Six-hairpin glycosidases"/>
    <property type="match status" value="1"/>
</dbReference>
<feature type="non-terminal residue" evidence="5">
    <location>
        <position position="1681"/>
    </location>
</feature>
<dbReference type="GO" id="GO:0016787">
    <property type="term" value="F:hydrolase activity"/>
    <property type="evidence" value="ECO:0007669"/>
    <property type="project" value="UniProtKB-KW"/>
</dbReference>
<dbReference type="GO" id="GO:0005975">
    <property type="term" value="P:carbohydrate metabolic process"/>
    <property type="evidence" value="ECO:0007669"/>
    <property type="project" value="InterPro"/>
</dbReference>
<dbReference type="InterPro" id="IPR036116">
    <property type="entry name" value="FN3_sf"/>
</dbReference>
<dbReference type="InterPro" id="IPR003961">
    <property type="entry name" value="FN3_dom"/>
</dbReference>
<organism evidence="5 6">
    <name type="scientific">Candidatus Avoscillospira stercoripullorum</name>
    <dbReference type="NCBI Taxonomy" id="2840709"/>
    <lineage>
        <taxon>Bacteria</taxon>
        <taxon>Bacillati</taxon>
        <taxon>Bacillota</taxon>
        <taxon>Clostridia</taxon>
        <taxon>Eubacteriales</taxon>
        <taxon>Oscillospiraceae</taxon>
        <taxon>Oscillospiraceae incertae sedis</taxon>
        <taxon>Candidatus Avoscillospira</taxon>
    </lineage>
</organism>
<dbReference type="PANTHER" id="PTHR43465">
    <property type="entry name" value="DUF1680 DOMAIN PROTEIN (AFU_ORTHOLOGUE AFUA_1G08910)"/>
    <property type="match status" value="1"/>
</dbReference>
<evidence type="ECO:0000256" key="1">
    <source>
        <dbReference type="SAM" id="SignalP"/>
    </source>
</evidence>
<dbReference type="InterPro" id="IPR049046">
    <property type="entry name" value="Beta-AFase-like_GH127_middle"/>
</dbReference>
<feature type="domain" description="Non-reducing end beta-L-arabinofuranosidase-like GH127 middle" evidence="4">
    <location>
        <begin position="438"/>
        <end position="532"/>
    </location>
</feature>
<keyword evidence="5" id="KW-0378">Hydrolase</keyword>
<accession>A0A9D1D6M9</accession>
<dbReference type="SUPFAM" id="SSF49899">
    <property type="entry name" value="Concanavalin A-like lectins/glucanases"/>
    <property type="match status" value="1"/>
</dbReference>
<dbReference type="Proteomes" id="UP000824258">
    <property type="component" value="Unassembled WGS sequence"/>
</dbReference>
<feature type="domain" description="Non-reducing end beta-L-arabinofuranosidase-like GH127 catalytic" evidence="3">
    <location>
        <begin position="109"/>
        <end position="425"/>
    </location>
</feature>
<dbReference type="Pfam" id="PF07944">
    <property type="entry name" value="Beta-AFase-like_GH127_cat"/>
    <property type="match status" value="1"/>
</dbReference>
<dbReference type="EMBL" id="DVGD01000054">
    <property type="protein sequence ID" value="HIR09147.1"/>
    <property type="molecule type" value="Genomic_DNA"/>
</dbReference>
<evidence type="ECO:0000313" key="6">
    <source>
        <dbReference type="Proteomes" id="UP000824258"/>
    </source>
</evidence>
<protein>
    <submittedName>
        <fullName evidence="5">Glycoside hydrolase family 127 protein</fullName>
    </submittedName>
</protein>